<protein>
    <submittedName>
        <fullName evidence="1">Uncharacterized protein</fullName>
    </submittedName>
</protein>
<name>W9HGB5_FUSOX</name>
<gene>
    <name evidence="1" type="ORF">FOYG_17585</name>
</gene>
<sequence length="60" mass="6841">MATVRPASHRLLPCPIRRPTSRLEVILQFLTNPSIVSIRCLARLRRRTIELLRHATAVGI</sequence>
<dbReference type="Proteomes" id="UP000030753">
    <property type="component" value="Unassembled WGS sequence"/>
</dbReference>
<dbReference type="HOGENOM" id="CLU_209937_0_0_1"/>
<proteinExistence type="predicted"/>
<evidence type="ECO:0000313" key="1">
    <source>
        <dbReference type="EMBL" id="EWY79236.1"/>
    </source>
</evidence>
<reference evidence="1 2" key="1">
    <citation type="submission" date="2011-06" db="EMBL/GenBank/DDBJ databases">
        <title>The Genome Sequence of Fusarium oxysporum FOSC 3-a.</title>
        <authorList>
            <consortium name="The Broad Institute Genome Sequencing Platform"/>
            <person name="Ma L.-J."/>
            <person name="Gale L.R."/>
            <person name="Schwartz D.C."/>
            <person name="Zhou S."/>
            <person name="Corby-Kistler H."/>
            <person name="Young S.K."/>
            <person name="Zeng Q."/>
            <person name="Gargeya S."/>
            <person name="Fitzgerald M."/>
            <person name="Haas B."/>
            <person name="Abouelleil A."/>
            <person name="Alvarado L."/>
            <person name="Arachchi H.M."/>
            <person name="Berlin A."/>
            <person name="Brown A."/>
            <person name="Chapman S.B."/>
            <person name="Chen Z."/>
            <person name="Dunbar C."/>
            <person name="Freedman E."/>
            <person name="Gearin G."/>
            <person name="Gellesch M."/>
            <person name="Goldberg J."/>
            <person name="Griggs A."/>
            <person name="Gujja S."/>
            <person name="Heiman D."/>
            <person name="Howarth C."/>
            <person name="Larson L."/>
            <person name="Lui A."/>
            <person name="MacDonald P.J.P."/>
            <person name="Mehta T."/>
            <person name="Montmayeur A."/>
            <person name="Murphy C."/>
            <person name="Neiman D."/>
            <person name="Pearson M."/>
            <person name="Priest M."/>
            <person name="Roberts A."/>
            <person name="Saif S."/>
            <person name="Shea T."/>
            <person name="Shenoy N."/>
            <person name="Sisk P."/>
            <person name="Stolte C."/>
            <person name="Sykes S."/>
            <person name="Wortman J."/>
            <person name="Nusbaum C."/>
            <person name="Birren B."/>
        </authorList>
    </citation>
    <scope>NUCLEOTIDE SEQUENCE [LARGE SCALE GENOMIC DNA]</scope>
    <source>
        <strain evidence="1 2">FOSC 3-a</strain>
    </source>
</reference>
<dbReference type="AlphaFoldDB" id="W9HGB5"/>
<dbReference type="EMBL" id="KI928677">
    <property type="protein sequence ID" value="EWY79236.1"/>
    <property type="molecule type" value="Genomic_DNA"/>
</dbReference>
<accession>W9HGB5</accession>
<organism evidence="1 2">
    <name type="scientific">Fusarium oxysporum NRRL 32931</name>
    <dbReference type="NCBI Taxonomy" id="660029"/>
    <lineage>
        <taxon>Eukaryota</taxon>
        <taxon>Fungi</taxon>
        <taxon>Dikarya</taxon>
        <taxon>Ascomycota</taxon>
        <taxon>Pezizomycotina</taxon>
        <taxon>Sordariomycetes</taxon>
        <taxon>Hypocreomycetidae</taxon>
        <taxon>Hypocreales</taxon>
        <taxon>Nectriaceae</taxon>
        <taxon>Fusarium</taxon>
        <taxon>Fusarium oxysporum species complex</taxon>
    </lineage>
</organism>
<evidence type="ECO:0000313" key="2">
    <source>
        <dbReference type="Proteomes" id="UP000030753"/>
    </source>
</evidence>